<gene>
    <name evidence="2" type="ORF">SPBR_08683</name>
</gene>
<keyword evidence="3" id="KW-1185">Reference proteome</keyword>
<evidence type="ECO:0000313" key="3">
    <source>
        <dbReference type="Proteomes" id="UP000031575"/>
    </source>
</evidence>
<comment type="caution">
    <text evidence="2">The sequence shown here is derived from an EMBL/GenBank/DDBJ whole genome shotgun (WGS) entry which is preliminary data.</text>
</comment>
<dbReference type="Proteomes" id="UP000031575">
    <property type="component" value="Unassembled WGS sequence"/>
</dbReference>
<accession>A0A0C2IBC7</accession>
<dbReference type="AlphaFoldDB" id="A0A0C2IBC7"/>
<name>A0A0C2IBC7_9PEZI</name>
<dbReference type="VEuPathDB" id="FungiDB:SPBR_08683"/>
<organism evidence="2 3">
    <name type="scientific">Sporothrix brasiliensis 5110</name>
    <dbReference type="NCBI Taxonomy" id="1398154"/>
    <lineage>
        <taxon>Eukaryota</taxon>
        <taxon>Fungi</taxon>
        <taxon>Dikarya</taxon>
        <taxon>Ascomycota</taxon>
        <taxon>Pezizomycotina</taxon>
        <taxon>Sordariomycetes</taxon>
        <taxon>Sordariomycetidae</taxon>
        <taxon>Ophiostomatales</taxon>
        <taxon>Ophiostomataceae</taxon>
        <taxon>Sporothrix</taxon>
    </lineage>
</organism>
<evidence type="ECO:0000256" key="1">
    <source>
        <dbReference type="SAM" id="MobiDB-lite"/>
    </source>
</evidence>
<proteinExistence type="predicted"/>
<sequence length="225" mass="25352">MVIILCEDTTAALTARRTIRCLYRQPLAVPNRRIPTIVAWAKPRVDGFCQELAAQLAKGPIEGDTSITHVTHVVHLLHSAAFIAFDVFLGDCPSAVREEVVGQTEQPIHFVFIKTGHSDATTYVQRRAKLDKDVRGRIEFIRRLDQGPPPLVSDGTHALTYVDGQRIEREDVEAFWTARWEAVKAKEERQASEKELEEETKTMENQGRNGHEKDDDEVAQEAPSI</sequence>
<feature type="region of interest" description="Disordered" evidence="1">
    <location>
        <begin position="185"/>
        <end position="225"/>
    </location>
</feature>
<feature type="compositionally biased region" description="Basic and acidic residues" evidence="1">
    <location>
        <begin position="185"/>
        <end position="202"/>
    </location>
</feature>
<protein>
    <submittedName>
        <fullName evidence="2">Uncharacterized protein</fullName>
    </submittedName>
</protein>
<dbReference type="EMBL" id="AWTV01000011">
    <property type="protein sequence ID" value="KIH86556.1"/>
    <property type="molecule type" value="Genomic_DNA"/>
</dbReference>
<evidence type="ECO:0000313" key="2">
    <source>
        <dbReference type="EMBL" id="KIH86556.1"/>
    </source>
</evidence>
<reference evidence="2 3" key="1">
    <citation type="journal article" date="2014" name="BMC Genomics">
        <title>Comparative genomics of the major fungal agents of human and animal Sporotrichosis: Sporothrix schenckii and Sporothrix brasiliensis.</title>
        <authorList>
            <person name="Teixeira M.M."/>
            <person name="de Almeida L.G."/>
            <person name="Kubitschek-Barreira P."/>
            <person name="Alves F.L."/>
            <person name="Kioshima E.S."/>
            <person name="Abadio A.K."/>
            <person name="Fernandes L."/>
            <person name="Derengowski L.S."/>
            <person name="Ferreira K.S."/>
            <person name="Souza R.C."/>
            <person name="Ruiz J.C."/>
            <person name="de Andrade N.C."/>
            <person name="Paes H.C."/>
            <person name="Nicola A.M."/>
            <person name="Albuquerque P."/>
            <person name="Gerber A.L."/>
            <person name="Martins V.P."/>
            <person name="Peconick L.D."/>
            <person name="Neto A.V."/>
            <person name="Chaucanez C.B."/>
            <person name="Silva P.A."/>
            <person name="Cunha O.L."/>
            <person name="de Oliveira F.F."/>
            <person name="dos Santos T.C."/>
            <person name="Barros A.L."/>
            <person name="Soares M.A."/>
            <person name="de Oliveira L.M."/>
            <person name="Marini M.M."/>
            <person name="Villalobos-Duno H."/>
            <person name="Cunha M.M."/>
            <person name="de Hoog S."/>
            <person name="da Silveira J.F."/>
            <person name="Henrissat B."/>
            <person name="Nino-Vega G.A."/>
            <person name="Cisalpino P.S."/>
            <person name="Mora-Montes H.M."/>
            <person name="Almeida S.R."/>
            <person name="Stajich J.E."/>
            <person name="Lopes-Bezerra L.M."/>
            <person name="Vasconcelos A.T."/>
            <person name="Felipe M.S."/>
        </authorList>
    </citation>
    <scope>NUCLEOTIDE SEQUENCE [LARGE SCALE GENOMIC DNA]</scope>
    <source>
        <strain evidence="2 3">5110</strain>
    </source>
</reference>
<dbReference type="GeneID" id="63681842"/>
<dbReference type="HOGENOM" id="CLU_1230595_0_0_1"/>
<dbReference type="RefSeq" id="XP_040614566.1">
    <property type="nucleotide sequence ID" value="XM_040766921.1"/>
</dbReference>